<evidence type="ECO:0000256" key="2">
    <source>
        <dbReference type="ARBA" id="ARBA00022617"/>
    </source>
</evidence>
<keyword evidence="3" id="KW-0479">Metal-binding</keyword>
<evidence type="ECO:0008006" key="6">
    <source>
        <dbReference type="Google" id="ProtNLM"/>
    </source>
</evidence>
<gene>
    <name evidence="5" type="ORF">METZ01_LOCUS342369</name>
</gene>
<dbReference type="InterPro" id="IPR002403">
    <property type="entry name" value="Cyt_P450_E_grp-IV"/>
</dbReference>
<dbReference type="InterPro" id="IPR050529">
    <property type="entry name" value="CYP450_sterol_14alpha_dmase"/>
</dbReference>
<sequence length="113" mass="12878">KGSLVAASPAISHRDPDCFAEPMNFDPDRYAEPRQEDRRQPWAWIPFGGGSHRCLGANFAAMQLKAIFSVLLRSYEFELTAPPETYSDDCTRMVVLPRQPCPVRYRRSRMASN</sequence>
<dbReference type="InterPro" id="IPR036396">
    <property type="entry name" value="Cyt_P450_sf"/>
</dbReference>
<dbReference type="Pfam" id="PF00067">
    <property type="entry name" value="p450"/>
    <property type="match status" value="1"/>
</dbReference>
<protein>
    <recommendedName>
        <fullName evidence="6">Cytochrome P450</fullName>
    </recommendedName>
</protein>
<name>A0A382QXC3_9ZZZZ</name>
<evidence type="ECO:0000256" key="1">
    <source>
        <dbReference type="ARBA" id="ARBA00010617"/>
    </source>
</evidence>
<dbReference type="InterPro" id="IPR017972">
    <property type="entry name" value="Cyt_P450_CS"/>
</dbReference>
<proteinExistence type="inferred from homology"/>
<dbReference type="PANTHER" id="PTHR24304:SF2">
    <property type="entry name" value="24-HYDROXYCHOLESTEROL 7-ALPHA-HYDROXYLASE"/>
    <property type="match status" value="1"/>
</dbReference>
<dbReference type="EMBL" id="UINC01117229">
    <property type="protein sequence ID" value="SVC89515.1"/>
    <property type="molecule type" value="Genomic_DNA"/>
</dbReference>
<dbReference type="InterPro" id="IPR001128">
    <property type="entry name" value="Cyt_P450"/>
</dbReference>
<feature type="non-terminal residue" evidence="5">
    <location>
        <position position="1"/>
    </location>
</feature>
<dbReference type="GO" id="GO:0005506">
    <property type="term" value="F:iron ion binding"/>
    <property type="evidence" value="ECO:0007669"/>
    <property type="project" value="InterPro"/>
</dbReference>
<keyword evidence="4" id="KW-0408">Iron</keyword>
<dbReference type="GO" id="GO:0016705">
    <property type="term" value="F:oxidoreductase activity, acting on paired donors, with incorporation or reduction of molecular oxygen"/>
    <property type="evidence" value="ECO:0007669"/>
    <property type="project" value="InterPro"/>
</dbReference>
<dbReference type="PANTHER" id="PTHR24304">
    <property type="entry name" value="CYTOCHROME P450 FAMILY 7"/>
    <property type="match status" value="1"/>
</dbReference>
<dbReference type="GO" id="GO:0020037">
    <property type="term" value="F:heme binding"/>
    <property type="evidence" value="ECO:0007669"/>
    <property type="project" value="InterPro"/>
</dbReference>
<dbReference type="GO" id="GO:0004497">
    <property type="term" value="F:monooxygenase activity"/>
    <property type="evidence" value="ECO:0007669"/>
    <property type="project" value="InterPro"/>
</dbReference>
<comment type="similarity">
    <text evidence="1">Belongs to the cytochrome P450 family.</text>
</comment>
<evidence type="ECO:0000313" key="5">
    <source>
        <dbReference type="EMBL" id="SVC89515.1"/>
    </source>
</evidence>
<dbReference type="PRINTS" id="PR00465">
    <property type="entry name" value="EP450IV"/>
</dbReference>
<evidence type="ECO:0000256" key="4">
    <source>
        <dbReference type="ARBA" id="ARBA00023004"/>
    </source>
</evidence>
<evidence type="ECO:0000256" key="3">
    <source>
        <dbReference type="ARBA" id="ARBA00022723"/>
    </source>
</evidence>
<dbReference type="PROSITE" id="PS00086">
    <property type="entry name" value="CYTOCHROME_P450"/>
    <property type="match status" value="1"/>
</dbReference>
<accession>A0A382QXC3</accession>
<organism evidence="5">
    <name type="scientific">marine metagenome</name>
    <dbReference type="NCBI Taxonomy" id="408172"/>
    <lineage>
        <taxon>unclassified sequences</taxon>
        <taxon>metagenomes</taxon>
        <taxon>ecological metagenomes</taxon>
    </lineage>
</organism>
<dbReference type="Gene3D" id="1.10.630.10">
    <property type="entry name" value="Cytochrome P450"/>
    <property type="match status" value="1"/>
</dbReference>
<reference evidence="5" key="1">
    <citation type="submission" date="2018-05" db="EMBL/GenBank/DDBJ databases">
        <authorList>
            <person name="Lanie J.A."/>
            <person name="Ng W.-L."/>
            <person name="Kazmierczak K.M."/>
            <person name="Andrzejewski T.M."/>
            <person name="Davidsen T.M."/>
            <person name="Wayne K.J."/>
            <person name="Tettelin H."/>
            <person name="Glass J.I."/>
            <person name="Rusch D."/>
            <person name="Podicherti R."/>
            <person name="Tsui H.-C.T."/>
            <person name="Winkler M.E."/>
        </authorList>
    </citation>
    <scope>NUCLEOTIDE SEQUENCE</scope>
</reference>
<dbReference type="AlphaFoldDB" id="A0A382QXC3"/>
<dbReference type="SUPFAM" id="SSF48264">
    <property type="entry name" value="Cytochrome P450"/>
    <property type="match status" value="1"/>
</dbReference>
<keyword evidence="2" id="KW-0349">Heme</keyword>